<evidence type="ECO:0000256" key="5">
    <source>
        <dbReference type="ARBA" id="ARBA00023204"/>
    </source>
</evidence>
<evidence type="ECO:0000256" key="2">
    <source>
        <dbReference type="ARBA" id="ARBA00006661"/>
    </source>
</evidence>
<dbReference type="Pfam" id="PF09494">
    <property type="entry name" value="Slx4"/>
    <property type="match status" value="1"/>
</dbReference>
<dbReference type="InterPro" id="IPR018574">
    <property type="entry name" value="Structure-sp_endonuc_su_Slx4"/>
</dbReference>
<evidence type="ECO:0000313" key="9">
    <source>
        <dbReference type="EMBL" id="QIW98401.1"/>
    </source>
</evidence>
<proteinExistence type="inferred from homology"/>
<feature type="compositionally biased region" description="Polar residues" evidence="8">
    <location>
        <begin position="81"/>
        <end position="93"/>
    </location>
</feature>
<keyword evidence="3" id="KW-0227">DNA damage</keyword>
<evidence type="ECO:0000256" key="7">
    <source>
        <dbReference type="ARBA" id="ARBA00029496"/>
    </source>
</evidence>
<dbReference type="EMBL" id="CP051141">
    <property type="protein sequence ID" value="QIW98401.1"/>
    <property type="molecule type" value="Genomic_DNA"/>
</dbReference>
<feature type="region of interest" description="Disordered" evidence="8">
    <location>
        <begin position="239"/>
        <end position="263"/>
    </location>
</feature>
<feature type="compositionally biased region" description="Polar residues" evidence="8">
    <location>
        <begin position="630"/>
        <end position="671"/>
    </location>
</feature>
<dbReference type="AlphaFoldDB" id="A0A6H0XUH2"/>
<evidence type="ECO:0000256" key="4">
    <source>
        <dbReference type="ARBA" id="ARBA00023172"/>
    </source>
</evidence>
<feature type="compositionally biased region" description="Low complexity" evidence="8">
    <location>
        <begin position="20"/>
        <end position="31"/>
    </location>
</feature>
<comment type="similarity">
    <text evidence="2">Belongs to the SLX4 family.</text>
</comment>
<reference evidence="9 10" key="1">
    <citation type="journal article" date="2016" name="Sci. Rep.">
        <title>Peltaster fructicola genome reveals evolution from an invasive phytopathogen to an ectophytic parasite.</title>
        <authorList>
            <person name="Xu C."/>
            <person name="Chen H."/>
            <person name="Gleason M.L."/>
            <person name="Xu J.R."/>
            <person name="Liu H."/>
            <person name="Zhang R."/>
            <person name="Sun G."/>
        </authorList>
    </citation>
    <scope>NUCLEOTIDE SEQUENCE [LARGE SCALE GENOMIC DNA]</scope>
    <source>
        <strain evidence="9 10">LNHT1506</strain>
    </source>
</reference>
<feature type="compositionally biased region" description="Polar residues" evidence="8">
    <location>
        <begin position="608"/>
        <end position="619"/>
    </location>
</feature>
<evidence type="ECO:0000256" key="6">
    <source>
        <dbReference type="ARBA" id="ARBA00023242"/>
    </source>
</evidence>
<keyword evidence="5" id="KW-0234">DNA repair</keyword>
<feature type="compositionally biased region" description="Polar residues" evidence="8">
    <location>
        <begin position="415"/>
        <end position="425"/>
    </location>
</feature>
<protein>
    <recommendedName>
        <fullName evidence="7">Structure-specific endonuclease subunit SLX4</fullName>
    </recommendedName>
</protein>
<keyword evidence="10" id="KW-1185">Reference proteome</keyword>
<feature type="region of interest" description="Disordered" evidence="8">
    <location>
        <begin position="1"/>
        <end position="41"/>
    </location>
</feature>
<keyword evidence="6" id="KW-0539">Nucleus</keyword>
<evidence type="ECO:0000256" key="3">
    <source>
        <dbReference type="ARBA" id="ARBA00022763"/>
    </source>
</evidence>
<feature type="region of interest" description="Disordered" evidence="8">
    <location>
        <begin position="594"/>
        <end position="699"/>
    </location>
</feature>
<accession>A0A6H0XUH2</accession>
<dbReference type="GO" id="GO:0006310">
    <property type="term" value="P:DNA recombination"/>
    <property type="evidence" value="ECO:0007669"/>
    <property type="project" value="UniProtKB-KW"/>
</dbReference>
<feature type="region of interest" description="Disordered" evidence="8">
    <location>
        <begin position="415"/>
        <end position="438"/>
    </location>
</feature>
<comment type="subcellular location">
    <subcellularLocation>
        <location evidence="1">Nucleus</location>
    </subcellularLocation>
</comment>
<evidence type="ECO:0000313" key="10">
    <source>
        <dbReference type="Proteomes" id="UP000503462"/>
    </source>
</evidence>
<dbReference type="GO" id="GO:0006281">
    <property type="term" value="P:DNA repair"/>
    <property type="evidence" value="ECO:0007669"/>
    <property type="project" value="UniProtKB-KW"/>
</dbReference>
<feature type="region of interest" description="Disordered" evidence="8">
    <location>
        <begin position="328"/>
        <end position="367"/>
    </location>
</feature>
<evidence type="ECO:0000256" key="1">
    <source>
        <dbReference type="ARBA" id="ARBA00004123"/>
    </source>
</evidence>
<feature type="region of interest" description="Disordered" evidence="8">
    <location>
        <begin position="63"/>
        <end position="103"/>
    </location>
</feature>
<feature type="compositionally biased region" description="Basic and acidic residues" evidence="8">
    <location>
        <begin position="64"/>
        <end position="77"/>
    </location>
</feature>
<dbReference type="GO" id="GO:0033557">
    <property type="term" value="C:Slx1-Slx4 complex"/>
    <property type="evidence" value="ECO:0007669"/>
    <property type="project" value="InterPro"/>
</dbReference>
<organism evidence="9 10">
    <name type="scientific">Peltaster fructicola</name>
    <dbReference type="NCBI Taxonomy" id="286661"/>
    <lineage>
        <taxon>Eukaryota</taxon>
        <taxon>Fungi</taxon>
        <taxon>Dikarya</taxon>
        <taxon>Ascomycota</taxon>
        <taxon>Pezizomycotina</taxon>
        <taxon>Dothideomycetes</taxon>
        <taxon>Dothideomycetes incertae sedis</taxon>
        <taxon>Peltaster</taxon>
    </lineage>
</organism>
<dbReference type="GO" id="GO:0006260">
    <property type="term" value="P:DNA replication"/>
    <property type="evidence" value="ECO:0007669"/>
    <property type="project" value="InterPro"/>
</dbReference>
<feature type="compositionally biased region" description="Basic and acidic residues" evidence="8">
    <location>
        <begin position="246"/>
        <end position="256"/>
    </location>
</feature>
<dbReference type="Proteomes" id="UP000503462">
    <property type="component" value="Chromosome 3"/>
</dbReference>
<sequence>MFTTKASPQHERPQPSKYFSAARSPTSLSPPALAPDPYRRALSSTPVRAPAFLPASSLISRSAIVDHEHKPTQESRRNAPQHATQSFAEPTSSSKRHAKKVSTVVSGKNGGVKKRVVKSEEFILDSDESDTQREVGIVRSHKLGAPPIEALGERSSYFLVGDTRRQDSVAVKTSAMNPALVRRRSWTPLTDTVQQGPIQGAPKHSPTSGIRFTDLVSAYQYEESGGAQCEMALPPAKKRKVAAPKAPKEPKAKEATTKQPKVPRVKAVKIPKPPRVKQPKKKMQTITAMATAPYLPHDLQNAQITIPEVLAASNTRIATPIATGPVGVTTTKRKATMSRSNSAAVKKSKKSAKPKAKPVPRGEVPRVLLPPTQAQGSLSNQTFIFGTSSQLHVDESPTTLNHIQLALAESELSPRSTHSYSPITRSRTKVPTAPHGTSLSVGQANRDLWCVSARDDVGGLLAIESQESRIDSVHEGAVCPGAEQAIVDCQSVDQFRHEQIKLQTINLPSLDEVDCEQVRPHEGDLIDGSIQHDSFVMISSDTVLEDELDALPLKQILARTTNVIRRNCNTSPPPSQLPWPSAQRQVLHPLDANLSIKPPRDSFKQVRTFASTQPPTTFVQPRRRGRPSKALQQGPTTTGIVQISSSPVTRVETAQTTSPSKILATLQSSPPSEWHNIDEISDSETPPTPSPPRKRPNASPAIECTLELSGQKEVIEKDVPVSAPNRPPKECEAQWATELAKLYPKITSTIRAVPRSNSLTNPTWHEKILLYDPIVIEDLTTWLNIRGLRVTVRRSRAKARKKGAVQEAELVEEELSHWMVQKWCEEHSICCLWKEGLRGGVRTRY</sequence>
<gene>
    <name evidence="9" type="ORF">AMS68_003919</name>
</gene>
<keyword evidence="4" id="KW-0233">DNA recombination</keyword>
<name>A0A6H0XUH2_9PEZI</name>
<dbReference type="OrthoDB" id="5349119at2759"/>
<evidence type="ECO:0000256" key="8">
    <source>
        <dbReference type="SAM" id="MobiDB-lite"/>
    </source>
</evidence>
<feature type="compositionally biased region" description="Basic residues" evidence="8">
    <location>
        <begin position="346"/>
        <end position="358"/>
    </location>
</feature>